<reference evidence="2" key="1">
    <citation type="submission" date="2017-01" db="EMBL/GenBank/DDBJ databases">
        <title>Comparative genomics of anhydrobiosis in the tardigrade Hypsibius dujardini.</title>
        <authorList>
            <person name="Yoshida Y."/>
            <person name="Koutsovoulos G."/>
            <person name="Laetsch D."/>
            <person name="Stevens L."/>
            <person name="Kumar S."/>
            <person name="Horikawa D."/>
            <person name="Ishino K."/>
            <person name="Komine S."/>
            <person name="Tomita M."/>
            <person name="Blaxter M."/>
            <person name="Arakawa K."/>
        </authorList>
    </citation>
    <scope>NUCLEOTIDE SEQUENCE [LARGE SCALE GENOMIC DNA]</scope>
    <source>
        <strain evidence="2">Z151</strain>
    </source>
</reference>
<sequence length="94" mass="10533">MAELMVMTKSPVSGVAFVCFLPRRMWNSGAMRSSDCRCCLIMGYRLQWVTSFAAPGEFRRPGKKCTDPSGPRECVTVTDRVRRVALWGARKVDG</sequence>
<keyword evidence="2" id="KW-1185">Reference proteome</keyword>
<evidence type="ECO:0000313" key="2">
    <source>
        <dbReference type="Proteomes" id="UP000192578"/>
    </source>
</evidence>
<name>A0A1W0XCS1_HYPEX</name>
<accession>A0A1W0XCS1</accession>
<comment type="caution">
    <text evidence="1">The sequence shown here is derived from an EMBL/GenBank/DDBJ whole genome shotgun (WGS) entry which is preliminary data.</text>
</comment>
<evidence type="ECO:0000313" key="1">
    <source>
        <dbReference type="EMBL" id="OQV25061.1"/>
    </source>
</evidence>
<proteinExistence type="predicted"/>
<gene>
    <name evidence="1" type="ORF">BV898_01271</name>
</gene>
<dbReference type="AlphaFoldDB" id="A0A1W0XCS1"/>
<dbReference type="EMBL" id="MTYJ01000004">
    <property type="protein sequence ID" value="OQV25061.1"/>
    <property type="molecule type" value="Genomic_DNA"/>
</dbReference>
<protein>
    <submittedName>
        <fullName evidence="1">Uncharacterized protein</fullName>
    </submittedName>
</protein>
<organism evidence="1 2">
    <name type="scientific">Hypsibius exemplaris</name>
    <name type="common">Freshwater tardigrade</name>
    <dbReference type="NCBI Taxonomy" id="2072580"/>
    <lineage>
        <taxon>Eukaryota</taxon>
        <taxon>Metazoa</taxon>
        <taxon>Ecdysozoa</taxon>
        <taxon>Tardigrada</taxon>
        <taxon>Eutardigrada</taxon>
        <taxon>Parachela</taxon>
        <taxon>Hypsibioidea</taxon>
        <taxon>Hypsibiidae</taxon>
        <taxon>Hypsibius</taxon>
    </lineage>
</organism>
<dbReference type="Proteomes" id="UP000192578">
    <property type="component" value="Unassembled WGS sequence"/>
</dbReference>